<keyword evidence="2" id="KW-1185">Reference proteome</keyword>
<accession>A0ABU0GAE2</accession>
<comment type="caution">
    <text evidence="1">The sequence shown here is derived from an EMBL/GenBank/DDBJ whole genome shotgun (WGS) entry which is preliminary data.</text>
</comment>
<sequence>MGDRVSVYLRLGGCLQSIEEAEELIEALALDTNLDTNEEAMALFKEAIATEDPIEAEAYEVDSGQLENIEPFVRDRKHLSCEISFGRGGGFDAGTTVIHEGETHTFPDGNTVPRDAVIKALDEGGEQAVRDLIKRTHFLQHECVPPLTGSDEVRGWLSILG</sequence>
<reference evidence="1 2" key="1">
    <citation type="submission" date="2023-07" db="EMBL/GenBank/DDBJ databases">
        <title>Genomic Encyclopedia of Type Strains, Phase IV (KMG-IV): sequencing the most valuable type-strain genomes for metagenomic binning, comparative biology and taxonomic classification.</title>
        <authorList>
            <person name="Goeker M."/>
        </authorList>
    </citation>
    <scope>NUCLEOTIDE SEQUENCE [LARGE SCALE GENOMIC DNA]</scope>
    <source>
        <strain evidence="1 2">DSM 1111</strain>
    </source>
</reference>
<dbReference type="EMBL" id="JAUSUW010000010">
    <property type="protein sequence ID" value="MDQ0422321.1"/>
    <property type="molecule type" value="Genomic_DNA"/>
</dbReference>
<evidence type="ECO:0000313" key="2">
    <source>
        <dbReference type="Proteomes" id="UP001238496"/>
    </source>
</evidence>
<dbReference type="Proteomes" id="UP001238496">
    <property type="component" value="Unassembled WGS sequence"/>
</dbReference>
<name>A0ABU0GAE2_9HYPH</name>
<organism evidence="1 2">
    <name type="scientific">Peteryoungia aggregata LMG 23059</name>
    <dbReference type="NCBI Taxonomy" id="1368425"/>
    <lineage>
        <taxon>Bacteria</taxon>
        <taxon>Pseudomonadati</taxon>
        <taxon>Pseudomonadota</taxon>
        <taxon>Alphaproteobacteria</taxon>
        <taxon>Hyphomicrobiales</taxon>
        <taxon>Rhizobiaceae</taxon>
        <taxon>Peteryoungia</taxon>
    </lineage>
</organism>
<dbReference type="RefSeq" id="WP_307374770.1">
    <property type="nucleotide sequence ID" value="NZ_JAUSUW010000010.1"/>
</dbReference>
<protein>
    <submittedName>
        <fullName evidence="1">Uncharacterized protein</fullName>
    </submittedName>
</protein>
<proteinExistence type="predicted"/>
<gene>
    <name evidence="1" type="ORF">J2045_003369</name>
</gene>
<evidence type="ECO:0000313" key="1">
    <source>
        <dbReference type="EMBL" id="MDQ0422321.1"/>
    </source>
</evidence>